<feature type="domain" description="Putative restriction endonuclease" evidence="1">
    <location>
        <begin position="32"/>
        <end position="105"/>
    </location>
</feature>
<organism evidence="2 3">
    <name type="scientific">Candidatus Thermoflexus japonica</name>
    <dbReference type="NCBI Taxonomy" id="2035417"/>
    <lineage>
        <taxon>Bacteria</taxon>
        <taxon>Bacillati</taxon>
        <taxon>Chloroflexota</taxon>
        <taxon>Thermoflexia</taxon>
        <taxon>Thermoflexales</taxon>
        <taxon>Thermoflexaceae</taxon>
        <taxon>Thermoflexus</taxon>
    </lineage>
</organism>
<dbReference type="EMBL" id="BEHY01000090">
    <property type="protein sequence ID" value="GBD09994.1"/>
    <property type="molecule type" value="Genomic_DNA"/>
</dbReference>
<sequence>MRVRVVTDTGEEIEGPFLLRLSGWTEERYFQEAPEDRIWEFEDGEVIVHSPATLLHQLLVGFLTFLLKGCVEVRGLGEVLNGPAVLRLRPGAAKEPDLFFIHRDRRSNIFSSIGIAVRTSGRSGSMARRI</sequence>
<dbReference type="InterPro" id="IPR011335">
    <property type="entry name" value="Restrct_endonuc-II-like"/>
</dbReference>
<dbReference type="InterPro" id="IPR008538">
    <property type="entry name" value="Uma2"/>
</dbReference>
<dbReference type="Gene3D" id="3.90.1570.10">
    <property type="entry name" value="tt1808, chain A"/>
    <property type="match status" value="1"/>
</dbReference>
<dbReference type="Pfam" id="PF05685">
    <property type="entry name" value="Uma2"/>
    <property type="match status" value="1"/>
</dbReference>
<dbReference type="AlphaFoldDB" id="A0A2H5Y973"/>
<proteinExistence type="predicted"/>
<name>A0A2H5Y973_9CHLR</name>
<evidence type="ECO:0000259" key="1">
    <source>
        <dbReference type="Pfam" id="PF05685"/>
    </source>
</evidence>
<dbReference type="SUPFAM" id="SSF52980">
    <property type="entry name" value="Restriction endonuclease-like"/>
    <property type="match status" value="1"/>
</dbReference>
<evidence type="ECO:0000313" key="3">
    <source>
        <dbReference type="Proteomes" id="UP000236642"/>
    </source>
</evidence>
<gene>
    <name evidence="2" type="ORF">HRbin22_02257</name>
</gene>
<reference evidence="3" key="1">
    <citation type="submission" date="2017-09" db="EMBL/GenBank/DDBJ databases">
        <title>Metaegenomics of thermophilic ammonia-oxidizing enrichment culture.</title>
        <authorList>
            <person name="Kato S."/>
            <person name="Suzuki K."/>
        </authorList>
    </citation>
    <scope>NUCLEOTIDE SEQUENCE [LARGE SCALE GENOMIC DNA]</scope>
</reference>
<comment type="caution">
    <text evidence="2">The sequence shown here is derived from an EMBL/GenBank/DDBJ whole genome shotgun (WGS) entry which is preliminary data.</text>
</comment>
<accession>A0A2H5Y973</accession>
<dbReference type="Proteomes" id="UP000236642">
    <property type="component" value="Unassembled WGS sequence"/>
</dbReference>
<evidence type="ECO:0000313" key="2">
    <source>
        <dbReference type="EMBL" id="GBD09994.1"/>
    </source>
</evidence>
<protein>
    <recommendedName>
        <fullName evidence="1">Putative restriction endonuclease domain-containing protein</fullName>
    </recommendedName>
</protein>
<dbReference type="InterPro" id="IPR012296">
    <property type="entry name" value="Nuclease_put_TT1808"/>
</dbReference>